<comment type="similarity">
    <text evidence="1">Belongs to the MlaA family.</text>
</comment>
<feature type="chain" id="PRO_5046564561" evidence="3">
    <location>
        <begin position="21"/>
        <end position="262"/>
    </location>
</feature>
<evidence type="ECO:0000313" key="4">
    <source>
        <dbReference type="EMBL" id="UNM96452.1"/>
    </source>
</evidence>
<dbReference type="InterPro" id="IPR007428">
    <property type="entry name" value="MlaA"/>
</dbReference>
<dbReference type="PRINTS" id="PR01805">
    <property type="entry name" value="VACJLIPOPROT"/>
</dbReference>
<dbReference type="Proteomes" id="UP000829542">
    <property type="component" value="Chromosome"/>
</dbReference>
<dbReference type="Pfam" id="PF04333">
    <property type="entry name" value="MlaA"/>
    <property type="match status" value="1"/>
</dbReference>
<accession>A0ABY3X4R8</accession>
<dbReference type="PANTHER" id="PTHR30035">
    <property type="entry name" value="LIPOPROTEIN VACJ-RELATED"/>
    <property type="match status" value="1"/>
</dbReference>
<organism evidence="4 5">
    <name type="scientific">Ignatzschineria rhizosphaerae</name>
    <dbReference type="NCBI Taxonomy" id="2923279"/>
    <lineage>
        <taxon>Bacteria</taxon>
        <taxon>Pseudomonadati</taxon>
        <taxon>Pseudomonadota</taxon>
        <taxon>Gammaproteobacteria</taxon>
        <taxon>Cardiobacteriales</taxon>
        <taxon>Ignatzschineriaceae</taxon>
        <taxon>Ignatzschineria</taxon>
    </lineage>
</organism>
<keyword evidence="5" id="KW-1185">Reference proteome</keyword>
<evidence type="ECO:0000313" key="5">
    <source>
        <dbReference type="Proteomes" id="UP000829542"/>
    </source>
</evidence>
<reference evidence="4 5" key="1">
    <citation type="submission" date="2022-03" db="EMBL/GenBank/DDBJ databases">
        <title>Ignatzschineria rhizosphaerae HR5S32.</title>
        <authorList>
            <person name="Sun J.Q."/>
            <person name="Feng J.Y."/>
        </authorList>
    </citation>
    <scope>NUCLEOTIDE SEQUENCE [LARGE SCALE GENOMIC DNA]</scope>
    <source>
        <strain evidence="4 5">HR5S32</strain>
    </source>
</reference>
<name>A0ABY3X4R8_9GAMM</name>
<dbReference type="PANTHER" id="PTHR30035:SF3">
    <property type="entry name" value="INTERMEMBRANE PHOSPHOLIPID TRANSPORT SYSTEM LIPOPROTEIN MLAA"/>
    <property type="match status" value="1"/>
</dbReference>
<gene>
    <name evidence="4" type="ORF">MMG00_00860</name>
</gene>
<sequence>MKYFQLLGTLIIAAAITACAGNPPNPYDPYEGYNRPTYAFNTAFDNAISKPVAKGYVHVVPKTVRTGVSNSLSNLGDTHNAVVHVTQGEFLSALESVHRFVFNTTFGLLGFVDVTEMFNLPSKKTNDMGTTYAKMGWANSNYFVIPFVGPSTSRDTVGVVSDVFVNPATYAFNDWQALGLYTVGLVNLRSELLDVDSVTKSAALDPYVFQREAYLQYRNQLLKNRGVKHIRSAHEKEGGFDDYDDDDDSGLSIAELARQRNQ</sequence>
<keyword evidence="4" id="KW-0449">Lipoprotein</keyword>
<dbReference type="EMBL" id="CP093379">
    <property type="protein sequence ID" value="UNM96452.1"/>
    <property type="molecule type" value="Genomic_DNA"/>
</dbReference>
<dbReference type="RefSeq" id="WP_242150066.1">
    <property type="nucleotide sequence ID" value="NZ_CP093379.1"/>
</dbReference>
<proteinExistence type="inferred from homology"/>
<feature type="signal peptide" evidence="3">
    <location>
        <begin position="1"/>
        <end position="20"/>
    </location>
</feature>
<protein>
    <submittedName>
        <fullName evidence="4">VacJ family lipoprotein</fullName>
    </submittedName>
</protein>
<keyword evidence="2 3" id="KW-0732">Signal</keyword>
<evidence type="ECO:0000256" key="1">
    <source>
        <dbReference type="ARBA" id="ARBA00010634"/>
    </source>
</evidence>
<dbReference type="PROSITE" id="PS51257">
    <property type="entry name" value="PROKAR_LIPOPROTEIN"/>
    <property type="match status" value="1"/>
</dbReference>
<evidence type="ECO:0000256" key="3">
    <source>
        <dbReference type="SAM" id="SignalP"/>
    </source>
</evidence>
<evidence type="ECO:0000256" key="2">
    <source>
        <dbReference type="ARBA" id="ARBA00022729"/>
    </source>
</evidence>